<protein>
    <submittedName>
        <fullName evidence="1">Uncharacterized protein</fullName>
    </submittedName>
</protein>
<dbReference type="AlphaFoldDB" id="A0A8K0XU21"/>
<keyword evidence="2" id="KW-1185">Reference proteome</keyword>
<gene>
    <name evidence="1" type="ORF">BXZ70DRAFT_1061619</name>
</gene>
<accession>A0A8K0XU21</accession>
<sequence>MARIERLLRDIEADAASLSTSRTFTGTNSTIQGLGTISGKAIMAVGSIVIRGIERVAIQRRLSSIRDHLRRREGFIPREIIHDLLELQRVGLYPRSIRYQAWDCLLTLMKRQRTEHIIDAMLKWPPVEIQLIMRQLLVFKLSEWNLYSGHFTFASRSMPTIQNEYLMQSYRNIFNAVLKHDPRLLHDTFTSEDLVVLYTGTFTTTGIRSPSQEYQGQYNVFGSLGEFFNYLLNESTSRNKWVLPLPANDFVDFLNTCQDEQIFKIVHHVLNALRSFTTTDFPMTPSGRLSKGSESDYIHPAQPYLWFALHLSLRCQVARTLFGKAEFMDIVEQMFPRSFSDPHREFNRSDGSRNDMHLLICMIFGVFSAQGTYSPLARRLKDEHPRLFVGIFLPFVGQYEEINTFRLPSCHGDPPDDKSEFYDALLEHLTSSEVKDDERAWDVFLRDLRPESEIFINEALARLSAAQSWALLVKLIEIRSCDSQFGETNPCVSNAQNSRDVGIEHTASLQNIIHAHLQDIALTHCANSLTDMVQSDDGLPPWHTISYTATDGICVFFNWLSTSNSYDLLGPCTLPRHAQLYIESLSAAPIAQYGIVVQFLMKTMTTLLLSGPLSEDTEAIMSAMPCLRLLCHPVIPFVQFSVYLSRSSSVVAGLFIEQGLPDILLFSSLGRPPSITTSVYAVTSTKQRLVRTRFLLLLGILAAHHHISLVQALHPSLDTFVALLQDLIPTILSVQLCIHDKLDDTWTDFAPSILSLFADPQPKLIIVPNGPRVSDHPWLHLISNFRDQDDIDPGDPTVRLGLPARARRKVAEQILVYCASVDESSWGSLGDLLYPPEPGLLPSIYAFIIHSYLGCATGPRTEKYQPATSKRRRTVFLRRLIDISKANGFAMVHPVDRFVAFTISITHGQRQAMTVLGLESMTTLLKAVMKGRYDLDMIPTVEELSQRRKICAQMEFQMKNLRYTPQKGGSEL</sequence>
<comment type="caution">
    <text evidence="1">The sequence shown here is derived from an EMBL/GenBank/DDBJ whole genome shotgun (WGS) entry which is preliminary data.</text>
</comment>
<dbReference type="Proteomes" id="UP000813824">
    <property type="component" value="Unassembled WGS sequence"/>
</dbReference>
<dbReference type="OrthoDB" id="3001418at2759"/>
<reference evidence="1" key="1">
    <citation type="journal article" date="2021" name="New Phytol.">
        <title>Evolutionary innovations through gain and loss of genes in the ectomycorrhizal Boletales.</title>
        <authorList>
            <person name="Wu G."/>
            <person name="Miyauchi S."/>
            <person name="Morin E."/>
            <person name="Kuo A."/>
            <person name="Drula E."/>
            <person name="Varga T."/>
            <person name="Kohler A."/>
            <person name="Feng B."/>
            <person name="Cao Y."/>
            <person name="Lipzen A."/>
            <person name="Daum C."/>
            <person name="Hundley H."/>
            <person name="Pangilinan J."/>
            <person name="Johnson J."/>
            <person name="Barry K."/>
            <person name="LaButti K."/>
            <person name="Ng V."/>
            <person name="Ahrendt S."/>
            <person name="Min B."/>
            <person name="Choi I.G."/>
            <person name="Park H."/>
            <person name="Plett J.M."/>
            <person name="Magnuson J."/>
            <person name="Spatafora J.W."/>
            <person name="Nagy L.G."/>
            <person name="Henrissat B."/>
            <person name="Grigoriev I.V."/>
            <person name="Yang Z.L."/>
            <person name="Xu J."/>
            <person name="Martin F.M."/>
        </authorList>
    </citation>
    <scope>NUCLEOTIDE SEQUENCE</scope>
    <source>
        <strain evidence="1">KKN 215</strain>
    </source>
</reference>
<dbReference type="EMBL" id="JAEVFJ010000003">
    <property type="protein sequence ID" value="KAH8106240.1"/>
    <property type="molecule type" value="Genomic_DNA"/>
</dbReference>
<organism evidence="1 2">
    <name type="scientific">Cristinia sonorae</name>
    <dbReference type="NCBI Taxonomy" id="1940300"/>
    <lineage>
        <taxon>Eukaryota</taxon>
        <taxon>Fungi</taxon>
        <taxon>Dikarya</taxon>
        <taxon>Basidiomycota</taxon>
        <taxon>Agaricomycotina</taxon>
        <taxon>Agaricomycetes</taxon>
        <taxon>Agaricomycetidae</taxon>
        <taxon>Agaricales</taxon>
        <taxon>Pleurotineae</taxon>
        <taxon>Stephanosporaceae</taxon>
        <taxon>Cristinia</taxon>
    </lineage>
</organism>
<evidence type="ECO:0000313" key="2">
    <source>
        <dbReference type="Proteomes" id="UP000813824"/>
    </source>
</evidence>
<evidence type="ECO:0000313" key="1">
    <source>
        <dbReference type="EMBL" id="KAH8106240.1"/>
    </source>
</evidence>
<name>A0A8K0XU21_9AGAR</name>
<proteinExistence type="predicted"/>